<dbReference type="EMBL" id="ABCS01000057">
    <property type="protein sequence ID" value="EDM76856.1"/>
    <property type="molecule type" value="Genomic_DNA"/>
</dbReference>
<dbReference type="SUPFAM" id="SSF52833">
    <property type="entry name" value="Thioredoxin-like"/>
    <property type="match status" value="1"/>
</dbReference>
<name>A6GBE7_9BACT</name>
<dbReference type="Proteomes" id="UP000005801">
    <property type="component" value="Unassembled WGS sequence"/>
</dbReference>
<dbReference type="GO" id="GO:0016491">
    <property type="term" value="F:oxidoreductase activity"/>
    <property type="evidence" value="ECO:0007669"/>
    <property type="project" value="InterPro"/>
</dbReference>
<dbReference type="eggNOG" id="COG1225">
    <property type="taxonomic scope" value="Bacteria"/>
</dbReference>
<dbReference type="AlphaFoldDB" id="A6GBE7"/>
<evidence type="ECO:0000313" key="2">
    <source>
        <dbReference type="EMBL" id="EDM76856.1"/>
    </source>
</evidence>
<dbReference type="InterPro" id="IPR013766">
    <property type="entry name" value="Thioredoxin_domain"/>
</dbReference>
<dbReference type="CDD" id="cd02970">
    <property type="entry name" value="PRX_like2"/>
    <property type="match status" value="1"/>
</dbReference>
<keyword evidence="3" id="KW-1185">Reference proteome</keyword>
<gene>
    <name evidence="2" type="ORF">PPSIR1_04588</name>
</gene>
<comment type="caution">
    <text evidence="2">The sequence shown here is derived from an EMBL/GenBank/DDBJ whole genome shotgun (WGS) entry which is preliminary data.</text>
</comment>
<dbReference type="PROSITE" id="PS51352">
    <property type="entry name" value="THIOREDOXIN_2"/>
    <property type="match status" value="1"/>
</dbReference>
<dbReference type="Gene3D" id="3.40.30.10">
    <property type="entry name" value="Glutaredoxin"/>
    <property type="match status" value="1"/>
</dbReference>
<dbReference type="RefSeq" id="WP_006974038.1">
    <property type="nucleotide sequence ID" value="NZ_ABCS01000057.1"/>
</dbReference>
<dbReference type="Pfam" id="PF00578">
    <property type="entry name" value="AhpC-TSA"/>
    <property type="match status" value="1"/>
</dbReference>
<reference evidence="2 3" key="1">
    <citation type="submission" date="2007-06" db="EMBL/GenBank/DDBJ databases">
        <authorList>
            <person name="Shimkets L."/>
            <person name="Ferriera S."/>
            <person name="Johnson J."/>
            <person name="Kravitz S."/>
            <person name="Beeson K."/>
            <person name="Sutton G."/>
            <person name="Rogers Y.-H."/>
            <person name="Friedman R."/>
            <person name="Frazier M."/>
            <person name="Venter J.C."/>
        </authorList>
    </citation>
    <scope>NUCLEOTIDE SEQUENCE [LARGE SCALE GENOMIC DNA]</scope>
    <source>
        <strain evidence="2 3">SIR-1</strain>
    </source>
</reference>
<sequence length="203" mass="22718">MVRLRAGDTAPSFVAQTMDGQTITSEALEEQRVLLAFRRYAACPVCNEHLANYRVRDNELRRAGIRVISIFHSPASRLAVYFKPADLPFDVVTDPDFELYRAFGVAKRRAILFRPRSLAAAIPAAKRGYGSDQWGEWDGTAKMAPANFLLHRGKVAAAHYGRHLGDAWTVDDALMRALEVWEEPKLDDPRAEAAQRTAKPAPR</sequence>
<dbReference type="STRING" id="391625.PPSIR1_04588"/>
<accession>A6GBE7</accession>
<proteinExistence type="predicted"/>
<protein>
    <recommendedName>
        <fullName evidence="1">Thioredoxin domain-containing protein</fullName>
    </recommendedName>
</protein>
<evidence type="ECO:0000259" key="1">
    <source>
        <dbReference type="PROSITE" id="PS51352"/>
    </source>
</evidence>
<feature type="domain" description="Thioredoxin" evidence="1">
    <location>
        <begin position="4"/>
        <end position="183"/>
    </location>
</feature>
<organism evidence="2 3">
    <name type="scientific">Plesiocystis pacifica SIR-1</name>
    <dbReference type="NCBI Taxonomy" id="391625"/>
    <lineage>
        <taxon>Bacteria</taxon>
        <taxon>Pseudomonadati</taxon>
        <taxon>Myxococcota</taxon>
        <taxon>Polyangia</taxon>
        <taxon>Nannocystales</taxon>
        <taxon>Nannocystaceae</taxon>
        <taxon>Plesiocystis</taxon>
    </lineage>
</organism>
<evidence type="ECO:0000313" key="3">
    <source>
        <dbReference type="Proteomes" id="UP000005801"/>
    </source>
</evidence>
<dbReference type="InterPro" id="IPR000866">
    <property type="entry name" value="AhpC/TSA"/>
</dbReference>
<dbReference type="InterPro" id="IPR036249">
    <property type="entry name" value="Thioredoxin-like_sf"/>
</dbReference>
<dbReference type="GO" id="GO:0016209">
    <property type="term" value="F:antioxidant activity"/>
    <property type="evidence" value="ECO:0007669"/>
    <property type="project" value="InterPro"/>
</dbReference>
<dbReference type="OrthoDB" id="9809746at2"/>